<evidence type="ECO:0000313" key="1">
    <source>
        <dbReference type="EMBL" id="KAF9518597.1"/>
    </source>
</evidence>
<dbReference type="Proteomes" id="UP000886523">
    <property type="component" value="Unassembled WGS sequence"/>
</dbReference>
<protein>
    <submittedName>
        <fullName evidence="1">Uncharacterized protein</fullName>
    </submittedName>
</protein>
<name>A0A9P6B714_9AGAM</name>
<accession>A0A9P6B714</accession>
<organism evidence="1 2">
    <name type="scientific">Hydnum rufescens UP504</name>
    <dbReference type="NCBI Taxonomy" id="1448309"/>
    <lineage>
        <taxon>Eukaryota</taxon>
        <taxon>Fungi</taxon>
        <taxon>Dikarya</taxon>
        <taxon>Basidiomycota</taxon>
        <taxon>Agaricomycotina</taxon>
        <taxon>Agaricomycetes</taxon>
        <taxon>Cantharellales</taxon>
        <taxon>Hydnaceae</taxon>
        <taxon>Hydnum</taxon>
    </lineage>
</organism>
<feature type="non-terminal residue" evidence="1">
    <location>
        <position position="52"/>
    </location>
</feature>
<evidence type="ECO:0000313" key="2">
    <source>
        <dbReference type="Proteomes" id="UP000886523"/>
    </source>
</evidence>
<dbReference type="AlphaFoldDB" id="A0A9P6B714"/>
<gene>
    <name evidence="1" type="ORF">BS47DRAFT_263871</name>
</gene>
<dbReference type="EMBL" id="MU128924">
    <property type="protein sequence ID" value="KAF9518597.1"/>
    <property type="molecule type" value="Genomic_DNA"/>
</dbReference>
<reference evidence="1" key="1">
    <citation type="journal article" date="2020" name="Nat. Commun.">
        <title>Large-scale genome sequencing of mycorrhizal fungi provides insights into the early evolution of symbiotic traits.</title>
        <authorList>
            <person name="Miyauchi S."/>
            <person name="Kiss E."/>
            <person name="Kuo A."/>
            <person name="Drula E."/>
            <person name="Kohler A."/>
            <person name="Sanchez-Garcia M."/>
            <person name="Morin E."/>
            <person name="Andreopoulos B."/>
            <person name="Barry K.W."/>
            <person name="Bonito G."/>
            <person name="Buee M."/>
            <person name="Carver A."/>
            <person name="Chen C."/>
            <person name="Cichocki N."/>
            <person name="Clum A."/>
            <person name="Culley D."/>
            <person name="Crous P.W."/>
            <person name="Fauchery L."/>
            <person name="Girlanda M."/>
            <person name="Hayes R.D."/>
            <person name="Keri Z."/>
            <person name="LaButti K."/>
            <person name="Lipzen A."/>
            <person name="Lombard V."/>
            <person name="Magnuson J."/>
            <person name="Maillard F."/>
            <person name="Murat C."/>
            <person name="Nolan M."/>
            <person name="Ohm R.A."/>
            <person name="Pangilinan J."/>
            <person name="Pereira M.F."/>
            <person name="Perotto S."/>
            <person name="Peter M."/>
            <person name="Pfister S."/>
            <person name="Riley R."/>
            <person name="Sitrit Y."/>
            <person name="Stielow J.B."/>
            <person name="Szollosi G."/>
            <person name="Zifcakova L."/>
            <person name="Stursova M."/>
            <person name="Spatafora J.W."/>
            <person name="Tedersoo L."/>
            <person name="Vaario L.M."/>
            <person name="Yamada A."/>
            <person name="Yan M."/>
            <person name="Wang P."/>
            <person name="Xu J."/>
            <person name="Bruns T."/>
            <person name="Baldrian P."/>
            <person name="Vilgalys R."/>
            <person name="Dunand C."/>
            <person name="Henrissat B."/>
            <person name="Grigoriev I.V."/>
            <person name="Hibbett D."/>
            <person name="Nagy L.G."/>
            <person name="Martin F.M."/>
        </authorList>
    </citation>
    <scope>NUCLEOTIDE SEQUENCE</scope>
    <source>
        <strain evidence="1">UP504</strain>
    </source>
</reference>
<keyword evidence="2" id="KW-1185">Reference proteome</keyword>
<proteinExistence type="predicted"/>
<comment type="caution">
    <text evidence="1">The sequence shown here is derived from an EMBL/GenBank/DDBJ whole genome shotgun (WGS) entry which is preliminary data.</text>
</comment>
<sequence>MAWREKVTVCMMIFGLCGIILSTSSRLAICYALDKIQYGVRLNLVDILPQPT</sequence>